<accession>A0AAJ0EGL4</accession>
<dbReference type="RefSeq" id="XP_060448064.1">
    <property type="nucleotide sequence ID" value="XM_060582231.1"/>
</dbReference>
<keyword evidence="2" id="KW-1185">Reference proteome</keyword>
<dbReference type="Proteomes" id="UP001243989">
    <property type="component" value="Unassembled WGS sequence"/>
</dbReference>
<reference evidence="1" key="1">
    <citation type="submission" date="2021-06" db="EMBL/GenBank/DDBJ databases">
        <title>Comparative genomics, transcriptomics and evolutionary studies reveal genomic signatures of adaptation to plant cell wall in hemibiotrophic fungi.</title>
        <authorList>
            <consortium name="DOE Joint Genome Institute"/>
            <person name="Baroncelli R."/>
            <person name="Diaz J.F."/>
            <person name="Benocci T."/>
            <person name="Peng M."/>
            <person name="Battaglia E."/>
            <person name="Haridas S."/>
            <person name="Andreopoulos W."/>
            <person name="Labutti K."/>
            <person name="Pangilinan J."/>
            <person name="Floch G.L."/>
            <person name="Makela M.R."/>
            <person name="Henrissat B."/>
            <person name="Grigoriev I.V."/>
            <person name="Crouch J.A."/>
            <person name="De Vries R.P."/>
            <person name="Sukno S.A."/>
            <person name="Thon M.R."/>
        </authorList>
    </citation>
    <scope>NUCLEOTIDE SEQUENCE</scope>
    <source>
        <strain evidence="1">CBS 102054</strain>
    </source>
</reference>
<sequence length="153" mass="16912">MTAGPILCVSPYAWVLSSVSPCSMLHARLVRPVCVRAPVLPLRRKCPSYGHCNSDGQAQHTRLSLLLSFLTVCSSLSAEVWPGFHCSPGLSEIPRRSVLPFPPPFPPKCFTTQMSKSHRPPSPLLNQLVSAPWLFYNHPIFLKHSSSQPSQPE</sequence>
<gene>
    <name evidence="1" type="ORF">BDP81DRAFT_177476</name>
</gene>
<name>A0AAJ0EGL4_9PEZI</name>
<organism evidence="1 2">
    <name type="scientific">Colletotrichum phormii</name>
    <dbReference type="NCBI Taxonomy" id="359342"/>
    <lineage>
        <taxon>Eukaryota</taxon>
        <taxon>Fungi</taxon>
        <taxon>Dikarya</taxon>
        <taxon>Ascomycota</taxon>
        <taxon>Pezizomycotina</taxon>
        <taxon>Sordariomycetes</taxon>
        <taxon>Hypocreomycetidae</taxon>
        <taxon>Glomerellales</taxon>
        <taxon>Glomerellaceae</taxon>
        <taxon>Colletotrichum</taxon>
        <taxon>Colletotrichum acutatum species complex</taxon>
    </lineage>
</organism>
<comment type="caution">
    <text evidence="1">The sequence shown here is derived from an EMBL/GenBank/DDBJ whole genome shotgun (WGS) entry which is preliminary data.</text>
</comment>
<evidence type="ECO:0000313" key="2">
    <source>
        <dbReference type="Proteomes" id="UP001243989"/>
    </source>
</evidence>
<dbReference type="GeneID" id="85467093"/>
<dbReference type="AlphaFoldDB" id="A0AAJ0EGL4"/>
<protein>
    <submittedName>
        <fullName evidence="1">Uncharacterized protein</fullName>
    </submittedName>
</protein>
<proteinExistence type="predicted"/>
<dbReference type="EMBL" id="JAHMHQ010000005">
    <property type="protein sequence ID" value="KAK1639457.1"/>
    <property type="molecule type" value="Genomic_DNA"/>
</dbReference>
<evidence type="ECO:0000313" key="1">
    <source>
        <dbReference type="EMBL" id="KAK1639457.1"/>
    </source>
</evidence>